<evidence type="ECO:0000256" key="1">
    <source>
        <dbReference type="SAM" id="SignalP"/>
    </source>
</evidence>
<gene>
    <name evidence="2" type="ORF">EH31_16580</name>
</gene>
<keyword evidence="3" id="KW-1185">Reference proteome</keyword>
<feature type="signal peptide" evidence="1">
    <location>
        <begin position="1"/>
        <end position="22"/>
    </location>
</feature>
<dbReference type="STRING" id="1044.EH31_16580"/>
<dbReference type="AlphaFoldDB" id="A0A074M9T3"/>
<evidence type="ECO:0008006" key="4">
    <source>
        <dbReference type="Google" id="ProtNLM"/>
    </source>
</evidence>
<dbReference type="EMBL" id="JMIW01000009">
    <property type="protein sequence ID" value="KEO88573.1"/>
    <property type="molecule type" value="Genomic_DNA"/>
</dbReference>
<name>A0A074M9T3_ERYLO</name>
<organism evidence="2 3">
    <name type="scientific">Erythrobacter longus</name>
    <dbReference type="NCBI Taxonomy" id="1044"/>
    <lineage>
        <taxon>Bacteria</taxon>
        <taxon>Pseudomonadati</taxon>
        <taxon>Pseudomonadota</taxon>
        <taxon>Alphaproteobacteria</taxon>
        <taxon>Sphingomonadales</taxon>
        <taxon>Erythrobacteraceae</taxon>
        <taxon>Erythrobacter/Porphyrobacter group</taxon>
        <taxon>Erythrobacter</taxon>
    </lineage>
</organism>
<dbReference type="RefSeq" id="WP_034962115.1">
    <property type="nucleotide sequence ID" value="NZ_JMIW01000009.1"/>
</dbReference>
<accession>A0A074M9T3</accession>
<evidence type="ECO:0000313" key="2">
    <source>
        <dbReference type="EMBL" id="KEO88573.1"/>
    </source>
</evidence>
<dbReference type="Proteomes" id="UP000027647">
    <property type="component" value="Unassembled WGS sequence"/>
</dbReference>
<keyword evidence="1" id="KW-0732">Signal</keyword>
<reference evidence="2 3" key="1">
    <citation type="submission" date="2014-04" db="EMBL/GenBank/DDBJ databases">
        <title>A comprehensive comparison of genomes of Erythrobacter spp. strains.</title>
        <authorList>
            <person name="Zheng Q."/>
        </authorList>
    </citation>
    <scope>NUCLEOTIDE SEQUENCE [LARGE SCALE GENOMIC DNA]</scope>
    <source>
        <strain evidence="2 3">DSM 6997</strain>
    </source>
</reference>
<proteinExistence type="predicted"/>
<dbReference type="OrthoDB" id="7391925at2"/>
<dbReference type="eggNOG" id="ENOG5033HT9">
    <property type="taxonomic scope" value="Bacteria"/>
</dbReference>
<protein>
    <recommendedName>
        <fullName evidence="4">Lipoprotein</fullName>
    </recommendedName>
</protein>
<evidence type="ECO:0000313" key="3">
    <source>
        <dbReference type="Proteomes" id="UP000027647"/>
    </source>
</evidence>
<feature type="chain" id="PRO_5001697067" description="Lipoprotein" evidence="1">
    <location>
        <begin position="23"/>
        <end position="138"/>
    </location>
</feature>
<sequence>MNRSPLFAAPAIATLIAVGACAPVEGSSRADPALAGPAVKVVGEAKNCIRTQAIRQSRVRSDQVIDFEMIGGQVYRSTLPNRCPRLGFERGFSYATSINQLCKQDIIRVISPVAGQLDLGAGCGLGEFVPVEYITSDE</sequence>
<dbReference type="PROSITE" id="PS51257">
    <property type="entry name" value="PROKAR_LIPOPROTEIN"/>
    <property type="match status" value="1"/>
</dbReference>
<comment type="caution">
    <text evidence="2">The sequence shown here is derived from an EMBL/GenBank/DDBJ whole genome shotgun (WGS) entry which is preliminary data.</text>
</comment>